<keyword evidence="1" id="KW-0472">Membrane</keyword>
<protein>
    <submittedName>
        <fullName evidence="2">Uncharacterized protein</fullName>
    </submittedName>
</protein>
<organism evidence="2 3">
    <name type="scientific">Albugo candida</name>
    <dbReference type="NCBI Taxonomy" id="65357"/>
    <lineage>
        <taxon>Eukaryota</taxon>
        <taxon>Sar</taxon>
        <taxon>Stramenopiles</taxon>
        <taxon>Oomycota</taxon>
        <taxon>Peronosporomycetes</taxon>
        <taxon>Albuginales</taxon>
        <taxon>Albuginaceae</taxon>
        <taxon>Albugo</taxon>
    </lineage>
</organism>
<keyword evidence="1" id="KW-1133">Transmembrane helix</keyword>
<keyword evidence="1" id="KW-0812">Transmembrane</keyword>
<dbReference type="EMBL" id="CAIX01000022">
    <property type="protein sequence ID" value="CCI41637.1"/>
    <property type="molecule type" value="Genomic_DNA"/>
</dbReference>
<proteinExistence type="predicted"/>
<name>A0A024G4N5_9STRA</name>
<comment type="caution">
    <text evidence="2">The sequence shown here is derived from an EMBL/GenBank/DDBJ whole genome shotgun (WGS) entry which is preliminary data.</text>
</comment>
<dbReference type="InParanoid" id="A0A024G4N5"/>
<dbReference type="Proteomes" id="UP000053237">
    <property type="component" value="Unassembled WGS sequence"/>
</dbReference>
<feature type="transmembrane region" description="Helical" evidence="1">
    <location>
        <begin position="178"/>
        <end position="203"/>
    </location>
</feature>
<dbReference type="AlphaFoldDB" id="A0A024G4N5"/>
<reference evidence="2 3" key="1">
    <citation type="submission" date="2012-05" db="EMBL/GenBank/DDBJ databases">
        <title>Recombination and specialization in a pathogen metapopulation.</title>
        <authorList>
            <person name="Gardiner A."/>
            <person name="Kemen E."/>
            <person name="Schultz-Larsen T."/>
            <person name="MacLean D."/>
            <person name="Van Oosterhout C."/>
            <person name="Jones J.D.G."/>
        </authorList>
    </citation>
    <scope>NUCLEOTIDE SEQUENCE [LARGE SCALE GENOMIC DNA]</scope>
    <source>
        <strain evidence="2 3">Ac Nc2</strain>
    </source>
</reference>
<evidence type="ECO:0000313" key="2">
    <source>
        <dbReference type="EMBL" id="CCI41637.1"/>
    </source>
</evidence>
<evidence type="ECO:0000256" key="1">
    <source>
        <dbReference type="SAM" id="Phobius"/>
    </source>
</evidence>
<gene>
    <name evidence="2" type="ORF">BN9_024210</name>
</gene>
<keyword evidence="3" id="KW-1185">Reference proteome</keyword>
<sequence>MNQFNIVNVIECDQKLPRICAYAFHWERLVVVALQIFIQRTSKAFKHHADVAFVFEPTISKSVIILCRKNQRTIYTFERIKIREIGPFHSRLVKCELRSKIARLNPINPIFFTLTLADSVYFSTRRTTLIATTRSRCLSRHSSTRPKRCSLQVSLQNFQLYHLALHYHHLRLSHLETALLSIAFQYIVFLSFFAVVNALSVVLSVSFDCDMIHFSVNEIETLEYDVYHKNQLRAGKLDSMLKKCGQQRRTGVYRAEPEALLVSLENRECVERDREKERFRRRYRFTSEDSRS</sequence>
<evidence type="ECO:0000313" key="3">
    <source>
        <dbReference type="Proteomes" id="UP000053237"/>
    </source>
</evidence>
<accession>A0A024G4N5</accession>